<dbReference type="RefSeq" id="WP_134198500.1">
    <property type="nucleotide sequence ID" value="NZ_SOQZ01000001.1"/>
</dbReference>
<keyword evidence="3" id="KW-1185">Reference proteome</keyword>
<reference evidence="2 3" key="1">
    <citation type="submission" date="2019-03" db="EMBL/GenBank/DDBJ databases">
        <title>Genomic Encyclopedia of Type Strains, Phase III (KMG-III): the genomes of soil and plant-associated and newly described type strains.</title>
        <authorList>
            <person name="Whitman W."/>
        </authorList>
    </citation>
    <scope>NUCLEOTIDE SEQUENCE [LARGE SCALE GENOMIC DNA]</scope>
    <source>
        <strain evidence="2 3">CGMCC 1.10957</strain>
    </source>
</reference>
<evidence type="ECO:0000256" key="1">
    <source>
        <dbReference type="SAM" id="SignalP"/>
    </source>
</evidence>
<accession>A0ABY2G7P9</accession>
<gene>
    <name evidence="2" type="ORF">A8975_0420</name>
</gene>
<organism evidence="2 3">
    <name type="scientific">Meridianimaribacter flavus</name>
    <dbReference type="NCBI Taxonomy" id="571115"/>
    <lineage>
        <taxon>Bacteria</taxon>
        <taxon>Pseudomonadati</taxon>
        <taxon>Bacteroidota</taxon>
        <taxon>Flavobacteriia</taxon>
        <taxon>Flavobacteriales</taxon>
        <taxon>Flavobacteriaceae</taxon>
        <taxon>Meridianimaribacter</taxon>
    </lineage>
</organism>
<keyword evidence="1" id="KW-0732">Signal</keyword>
<evidence type="ECO:0000313" key="3">
    <source>
        <dbReference type="Proteomes" id="UP000294930"/>
    </source>
</evidence>
<proteinExistence type="predicted"/>
<dbReference type="Proteomes" id="UP000294930">
    <property type="component" value="Unassembled WGS sequence"/>
</dbReference>
<evidence type="ECO:0000313" key="2">
    <source>
        <dbReference type="EMBL" id="TDY13824.1"/>
    </source>
</evidence>
<feature type="chain" id="PRO_5046013896" evidence="1">
    <location>
        <begin position="22"/>
        <end position="111"/>
    </location>
</feature>
<name>A0ABY2G7P9_9FLAO</name>
<feature type="signal peptide" evidence="1">
    <location>
        <begin position="1"/>
        <end position="21"/>
    </location>
</feature>
<sequence length="111" mass="12724">MKRTVPFFALALFLMFWSCIINNPKPEECTVITAKITNITEGTSYDIVFHDDKTDFFYINRGLERGLNLDTLNAKVLNKTVTLHLPKLWLGTSEHIAQLAIGDEIIFTEFE</sequence>
<comment type="caution">
    <text evidence="2">The sequence shown here is derived from an EMBL/GenBank/DDBJ whole genome shotgun (WGS) entry which is preliminary data.</text>
</comment>
<dbReference type="EMBL" id="SOQZ01000001">
    <property type="protein sequence ID" value="TDY13824.1"/>
    <property type="molecule type" value="Genomic_DNA"/>
</dbReference>
<protein>
    <submittedName>
        <fullName evidence="2">Uncharacterized protein</fullName>
    </submittedName>
</protein>